<dbReference type="InterPro" id="IPR006837">
    <property type="entry name" value="Divergent_DAC"/>
</dbReference>
<dbReference type="PANTHER" id="PTHR30105:SF2">
    <property type="entry name" value="DIVERGENT POLYSACCHARIDE DEACETYLASE SUPERFAMILY"/>
    <property type="match status" value="1"/>
</dbReference>
<dbReference type="PANTHER" id="PTHR30105">
    <property type="entry name" value="UNCHARACTERIZED YIBQ-RELATED"/>
    <property type="match status" value="1"/>
</dbReference>
<evidence type="ECO:0000313" key="3">
    <source>
        <dbReference type="EMBL" id="MDP2524234.1"/>
    </source>
</evidence>
<dbReference type="SUPFAM" id="SSF88713">
    <property type="entry name" value="Glycoside hydrolase/deacetylase"/>
    <property type="match status" value="1"/>
</dbReference>
<dbReference type="AlphaFoldDB" id="A0AAW7XM33"/>
<dbReference type="Proteomes" id="UP001169862">
    <property type="component" value="Unassembled WGS sequence"/>
</dbReference>
<evidence type="ECO:0000313" key="2">
    <source>
        <dbReference type="EMBL" id="MDO6455301.1"/>
    </source>
</evidence>
<dbReference type="Gene3D" id="3.20.20.370">
    <property type="entry name" value="Glycoside hydrolase/deacetylase"/>
    <property type="match status" value="1"/>
</dbReference>
<feature type="region of interest" description="Disordered" evidence="1">
    <location>
        <begin position="274"/>
        <end position="293"/>
    </location>
</feature>
<dbReference type="Pfam" id="PF04748">
    <property type="entry name" value="Polysacc_deac_2"/>
    <property type="match status" value="1"/>
</dbReference>
<evidence type="ECO:0000256" key="1">
    <source>
        <dbReference type="SAM" id="MobiDB-lite"/>
    </source>
</evidence>
<sequence>MFGARLRQAFVACIRRSALSLVSIICLSGVTFHVGWAVAQAQSDTVRQPRVVIIIDDIGNSYEQGLAAVNLPGPVTYAVLPFSAHGKELATIAHQRGKELMLHAPMSNTHHFRLGPGALTDALGEQEFKRVLNRSLDDIPFAIGLNNHMGSLLTQKEEPMRWVMQVAKKRNLFFVDSRTTAKSIAWEVARATGVPTFKRDIFLDHQQTREFLQSQFFKAIRIARQYGQAIMIGHPYPITTEFLAEAIPVLDEAGVQLVSVSALLMMQHEQRRFAQTQHSECDSTEGYHCQGNE</sequence>
<dbReference type="RefSeq" id="WP_175574776.1">
    <property type="nucleotide sequence ID" value="NZ_JAUOPG010000015.1"/>
</dbReference>
<proteinExistence type="predicted"/>
<dbReference type="GO" id="GO:0005975">
    <property type="term" value="P:carbohydrate metabolic process"/>
    <property type="evidence" value="ECO:0007669"/>
    <property type="project" value="InterPro"/>
</dbReference>
<protein>
    <submittedName>
        <fullName evidence="2">Divergent polysaccharide deacetylase family protein</fullName>
    </submittedName>
</protein>
<evidence type="ECO:0000313" key="5">
    <source>
        <dbReference type="Proteomes" id="UP001177341"/>
    </source>
</evidence>
<dbReference type="EMBL" id="JAUYVO010000016">
    <property type="protein sequence ID" value="MDP2524234.1"/>
    <property type="molecule type" value="Genomic_DNA"/>
</dbReference>
<accession>A0AAW7XM33</accession>
<dbReference type="InterPro" id="IPR011330">
    <property type="entry name" value="Glyco_hydro/deAcase_b/a-brl"/>
</dbReference>
<organism evidence="2 4">
    <name type="scientific">Neptunomonas phycophila</name>
    <dbReference type="NCBI Taxonomy" id="1572645"/>
    <lineage>
        <taxon>Bacteria</taxon>
        <taxon>Pseudomonadati</taxon>
        <taxon>Pseudomonadota</taxon>
        <taxon>Gammaproteobacteria</taxon>
        <taxon>Oceanospirillales</taxon>
        <taxon>Oceanospirillaceae</taxon>
        <taxon>Neptunomonas</taxon>
    </lineage>
</organism>
<gene>
    <name evidence="2" type="ORF">Q4490_17195</name>
    <name evidence="3" type="ORF">Q8W30_16825</name>
</gene>
<dbReference type="CDD" id="cd10936">
    <property type="entry name" value="CE4_DAC2"/>
    <property type="match status" value="1"/>
</dbReference>
<name>A0AAW7XM33_9GAMM</name>
<reference evidence="2" key="1">
    <citation type="submission" date="2023-07" db="EMBL/GenBank/DDBJ databases">
        <title>Genome content predicts the carbon catabolic preferences of heterotrophic bacteria.</title>
        <authorList>
            <person name="Gralka M."/>
        </authorList>
    </citation>
    <scope>NUCLEOTIDE SEQUENCE</scope>
    <source>
        <strain evidence="3">5G01</strain>
        <strain evidence="2">I2M16</strain>
    </source>
</reference>
<keyword evidence="5" id="KW-1185">Reference proteome</keyword>
<dbReference type="Proteomes" id="UP001177341">
    <property type="component" value="Unassembled WGS sequence"/>
</dbReference>
<dbReference type="EMBL" id="JAUOPG010000015">
    <property type="protein sequence ID" value="MDO6455301.1"/>
    <property type="molecule type" value="Genomic_DNA"/>
</dbReference>
<evidence type="ECO:0000313" key="4">
    <source>
        <dbReference type="Proteomes" id="UP001169862"/>
    </source>
</evidence>
<comment type="caution">
    <text evidence="2">The sequence shown here is derived from an EMBL/GenBank/DDBJ whole genome shotgun (WGS) entry which is preliminary data.</text>
</comment>